<dbReference type="Gene3D" id="3.20.20.70">
    <property type="entry name" value="Aldolase class I"/>
    <property type="match status" value="1"/>
</dbReference>
<dbReference type="EMBL" id="CAICTM010001158">
    <property type="protein sequence ID" value="CAB9521065.1"/>
    <property type="molecule type" value="Genomic_DNA"/>
</dbReference>
<organism evidence="2 3">
    <name type="scientific">Seminavis robusta</name>
    <dbReference type="NCBI Taxonomy" id="568900"/>
    <lineage>
        <taxon>Eukaryota</taxon>
        <taxon>Sar</taxon>
        <taxon>Stramenopiles</taxon>
        <taxon>Ochrophyta</taxon>
        <taxon>Bacillariophyta</taxon>
        <taxon>Bacillariophyceae</taxon>
        <taxon>Bacillariophycidae</taxon>
        <taxon>Naviculales</taxon>
        <taxon>Naviculaceae</taxon>
        <taxon>Seminavis</taxon>
    </lineage>
</organism>
<dbReference type="Pfam" id="PF00724">
    <property type="entry name" value="Oxidored_FMN"/>
    <property type="match status" value="1"/>
</dbReference>
<feature type="domain" description="NADH:flavin oxidoreductase/NADH oxidase N-terminal" evidence="1">
    <location>
        <begin position="2"/>
        <end position="126"/>
    </location>
</feature>
<evidence type="ECO:0000259" key="1">
    <source>
        <dbReference type="Pfam" id="PF00724"/>
    </source>
</evidence>
<name>A0A9N8HQF3_9STRA</name>
<keyword evidence="3" id="KW-1185">Reference proteome</keyword>
<dbReference type="InterPro" id="IPR045247">
    <property type="entry name" value="Oye-like"/>
</dbReference>
<dbReference type="InterPro" id="IPR001155">
    <property type="entry name" value="OxRdtase_FMN_N"/>
</dbReference>
<sequence>MGDYYEQRANGNLLITEGTIIWDDGAGWRNAPRIDTQQHAEAWKPIIDRVHAKDALVYCQLWRIGRQSHTSHHPESKRRIVGPSEIAIEGKVKTVDGQDADPEVPHALTIDEIKSTVLDYCNAAKVSGTWLMVLMMTRDT</sequence>
<protein>
    <submittedName>
        <fullName evidence="2">12-oxophytodienoate reductase</fullName>
    </submittedName>
</protein>
<proteinExistence type="predicted"/>
<reference evidence="2" key="1">
    <citation type="submission" date="2020-06" db="EMBL/GenBank/DDBJ databases">
        <authorList>
            <consortium name="Plant Systems Biology data submission"/>
        </authorList>
    </citation>
    <scope>NUCLEOTIDE SEQUENCE</scope>
    <source>
        <strain evidence="2">D6</strain>
    </source>
</reference>
<evidence type="ECO:0000313" key="2">
    <source>
        <dbReference type="EMBL" id="CAB9521065.1"/>
    </source>
</evidence>
<evidence type="ECO:0000313" key="3">
    <source>
        <dbReference type="Proteomes" id="UP001153069"/>
    </source>
</evidence>
<dbReference type="AlphaFoldDB" id="A0A9N8HQF3"/>
<dbReference type="InterPro" id="IPR013785">
    <property type="entry name" value="Aldolase_TIM"/>
</dbReference>
<dbReference type="PANTHER" id="PTHR22893:SF91">
    <property type="entry name" value="NADPH DEHYDROGENASE 2-RELATED"/>
    <property type="match status" value="1"/>
</dbReference>
<dbReference type="GO" id="GO:0010181">
    <property type="term" value="F:FMN binding"/>
    <property type="evidence" value="ECO:0007669"/>
    <property type="project" value="InterPro"/>
</dbReference>
<dbReference type="PANTHER" id="PTHR22893">
    <property type="entry name" value="NADH OXIDOREDUCTASE-RELATED"/>
    <property type="match status" value="1"/>
</dbReference>
<comment type="caution">
    <text evidence="2">The sequence shown here is derived from an EMBL/GenBank/DDBJ whole genome shotgun (WGS) entry which is preliminary data.</text>
</comment>
<dbReference type="GO" id="GO:0016491">
    <property type="term" value="F:oxidoreductase activity"/>
    <property type="evidence" value="ECO:0007669"/>
    <property type="project" value="InterPro"/>
</dbReference>
<accession>A0A9N8HQF3</accession>
<dbReference type="OrthoDB" id="148483at2759"/>
<gene>
    <name evidence="2" type="ORF">SEMRO_1160_G247690.1</name>
</gene>
<dbReference type="SUPFAM" id="SSF51395">
    <property type="entry name" value="FMN-linked oxidoreductases"/>
    <property type="match status" value="1"/>
</dbReference>
<dbReference type="Proteomes" id="UP001153069">
    <property type="component" value="Unassembled WGS sequence"/>
</dbReference>